<evidence type="ECO:0000313" key="3">
    <source>
        <dbReference type="EMBL" id="PIR82407.1"/>
    </source>
</evidence>
<protein>
    <recommendedName>
        <fullName evidence="2">Bacterial spore germination immunoglobulin-like domain-containing protein</fullName>
    </recommendedName>
</protein>
<feature type="domain" description="Bacterial spore germination immunoglobulin-like" evidence="2">
    <location>
        <begin position="65"/>
        <end position="137"/>
    </location>
</feature>
<proteinExistence type="predicted"/>
<evidence type="ECO:0000256" key="1">
    <source>
        <dbReference type="SAM" id="Phobius"/>
    </source>
</evidence>
<dbReference type="Pfam" id="PF10648">
    <property type="entry name" value="Gmad2"/>
    <property type="match status" value="1"/>
</dbReference>
<dbReference type="AlphaFoldDB" id="A0A2H0U7K8"/>
<keyword evidence="1" id="KW-1133">Transmembrane helix</keyword>
<sequence length="159" mass="17385">MNEEGTAVAEDTRSSFSTWLSAAAVIAIIAAAVWFFWPGQTEAPVEQITWHNAGPDMVQLDLIYPGVTVLPQFTVTGQARGMWFFEADFPIEVLDMEGNRIAMEIATAEGEWMTEEFVPFSATFDLGEYSGPATLVLHRSNASGLPEHDASMSVPIVVQ</sequence>
<keyword evidence="1" id="KW-0472">Membrane</keyword>
<evidence type="ECO:0000313" key="4">
    <source>
        <dbReference type="Proteomes" id="UP000231379"/>
    </source>
</evidence>
<reference evidence="4" key="1">
    <citation type="submission" date="2017-09" db="EMBL/GenBank/DDBJ databases">
        <title>Depth-based differentiation of microbial function through sediment-hosted aquifers and enrichment of novel symbionts in the deep terrestrial subsurface.</title>
        <authorList>
            <person name="Probst A.J."/>
            <person name="Ladd B."/>
            <person name="Jarett J.K."/>
            <person name="Geller-Mcgrath D.E."/>
            <person name="Sieber C.M.K."/>
            <person name="Emerson J.B."/>
            <person name="Anantharaman K."/>
            <person name="Thomas B.C."/>
            <person name="Malmstrom R."/>
            <person name="Stieglmeier M."/>
            <person name="Klingl A."/>
            <person name="Woyke T."/>
            <person name="Ryan C.M."/>
            <person name="Banfield J.F."/>
        </authorList>
    </citation>
    <scope>NUCLEOTIDE SEQUENCE [LARGE SCALE GENOMIC DNA]</scope>
</reference>
<comment type="caution">
    <text evidence="3">The sequence shown here is derived from an EMBL/GenBank/DDBJ whole genome shotgun (WGS) entry which is preliminary data.</text>
</comment>
<dbReference type="InterPro" id="IPR018911">
    <property type="entry name" value="Gmad2_Ig-like_dom"/>
</dbReference>
<feature type="transmembrane region" description="Helical" evidence="1">
    <location>
        <begin position="16"/>
        <end position="37"/>
    </location>
</feature>
<name>A0A2H0U7K8_9BACT</name>
<dbReference type="Proteomes" id="UP000231379">
    <property type="component" value="Unassembled WGS sequence"/>
</dbReference>
<organism evidence="3 4">
    <name type="scientific">Candidatus Kaiserbacteria bacterium CG10_big_fil_rev_8_21_14_0_10_59_10</name>
    <dbReference type="NCBI Taxonomy" id="1974612"/>
    <lineage>
        <taxon>Bacteria</taxon>
        <taxon>Candidatus Kaiseribacteriota</taxon>
    </lineage>
</organism>
<keyword evidence="1" id="KW-0812">Transmembrane</keyword>
<dbReference type="EMBL" id="PFBM01000016">
    <property type="protein sequence ID" value="PIR82407.1"/>
    <property type="molecule type" value="Genomic_DNA"/>
</dbReference>
<gene>
    <name evidence="3" type="ORF">COU20_02695</name>
</gene>
<accession>A0A2H0U7K8</accession>
<evidence type="ECO:0000259" key="2">
    <source>
        <dbReference type="Pfam" id="PF10648"/>
    </source>
</evidence>